<evidence type="ECO:0000313" key="5">
    <source>
        <dbReference type="Proteomes" id="UP001162164"/>
    </source>
</evidence>
<dbReference type="SUPFAM" id="SSF54160">
    <property type="entry name" value="Chromo domain-like"/>
    <property type="match status" value="1"/>
</dbReference>
<comment type="subcellular location">
    <subcellularLocation>
        <location evidence="1">Nucleus</location>
    </subcellularLocation>
</comment>
<organism evidence="4 5">
    <name type="scientific">Molorchus minor</name>
    <dbReference type="NCBI Taxonomy" id="1323400"/>
    <lineage>
        <taxon>Eukaryota</taxon>
        <taxon>Metazoa</taxon>
        <taxon>Ecdysozoa</taxon>
        <taxon>Arthropoda</taxon>
        <taxon>Hexapoda</taxon>
        <taxon>Insecta</taxon>
        <taxon>Pterygota</taxon>
        <taxon>Neoptera</taxon>
        <taxon>Endopterygota</taxon>
        <taxon>Coleoptera</taxon>
        <taxon>Polyphaga</taxon>
        <taxon>Cucujiformia</taxon>
        <taxon>Chrysomeloidea</taxon>
        <taxon>Cerambycidae</taxon>
        <taxon>Lamiinae</taxon>
        <taxon>Monochamini</taxon>
        <taxon>Molorchus</taxon>
    </lineage>
</organism>
<evidence type="ECO:0000256" key="1">
    <source>
        <dbReference type="ARBA" id="ARBA00004123"/>
    </source>
</evidence>
<protein>
    <recommendedName>
        <fullName evidence="3">Chromo shadow domain-containing protein</fullName>
    </recommendedName>
</protein>
<name>A0ABQ9JJA9_9CUCU</name>
<sequence length="228" mass="25725">MWKNCKEADLVPANQVNVRCPDIVINYYENKKQWYCKETIQQVMSSSQNICFLSPFFKTEAVLPVNLQQTQLNITYSLHYFCNKTGMHPGTPARLPFWIMELPPPRAIRRSLFSSLTDCSIGTDANLLISSSLCKSSSSSLSPDWGISCKLPVWSFILEVDGVSFVAFIQLSFVSIRYDLPDSFSHFGCFLIVSQVSSVFSLLIPIGKLKLSIFTLIVGEMPMEHENS</sequence>
<dbReference type="Gene3D" id="2.40.50.40">
    <property type="match status" value="1"/>
</dbReference>
<comment type="caution">
    <text evidence="4">The sequence shown here is derived from an EMBL/GenBank/DDBJ whole genome shotgun (WGS) entry which is preliminary data.</text>
</comment>
<reference evidence="4" key="1">
    <citation type="journal article" date="2023" name="Insect Mol. Biol.">
        <title>Genome sequencing provides insights into the evolution of gene families encoding plant cell wall-degrading enzymes in longhorned beetles.</title>
        <authorList>
            <person name="Shin N.R."/>
            <person name="Okamura Y."/>
            <person name="Kirsch R."/>
            <person name="Pauchet Y."/>
        </authorList>
    </citation>
    <scope>NUCLEOTIDE SEQUENCE</scope>
    <source>
        <strain evidence="4">MMC_N1</strain>
    </source>
</reference>
<evidence type="ECO:0000256" key="2">
    <source>
        <dbReference type="ARBA" id="ARBA00023242"/>
    </source>
</evidence>
<evidence type="ECO:0000313" key="4">
    <source>
        <dbReference type="EMBL" id="KAJ8977708.1"/>
    </source>
</evidence>
<dbReference type="InterPro" id="IPR008251">
    <property type="entry name" value="Chromo_shadow_dom"/>
</dbReference>
<dbReference type="CDD" id="cd00034">
    <property type="entry name" value="CSD"/>
    <property type="match status" value="1"/>
</dbReference>
<keyword evidence="5" id="KW-1185">Reference proteome</keyword>
<dbReference type="Pfam" id="PF01393">
    <property type="entry name" value="Chromo_shadow"/>
    <property type="match status" value="1"/>
</dbReference>
<keyword evidence="2" id="KW-0539">Nucleus</keyword>
<dbReference type="Proteomes" id="UP001162164">
    <property type="component" value="Unassembled WGS sequence"/>
</dbReference>
<feature type="domain" description="Chromo shadow" evidence="3">
    <location>
        <begin position="2"/>
        <end position="34"/>
    </location>
</feature>
<proteinExistence type="predicted"/>
<dbReference type="InterPro" id="IPR016197">
    <property type="entry name" value="Chromo-like_dom_sf"/>
</dbReference>
<gene>
    <name evidence="4" type="ORF">NQ317_005441</name>
</gene>
<accession>A0ABQ9JJA9</accession>
<dbReference type="EMBL" id="JAPWTJ010000517">
    <property type="protein sequence ID" value="KAJ8977708.1"/>
    <property type="molecule type" value="Genomic_DNA"/>
</dbReference>
<evidence type="ECO:0000259" key="3">
    <source>
        <dbReference type="Pfam" id="PF01393"/>
    </source>
</evidence>